<gene>
    <name evidence="7" type="ORF">GMOD_00006162</name>
</gene>
<dbReference type="Proteomes" id="UP000265663">
    <property type="component" value="Unassembled WGS sequence"/>
</dbReference>
<protein>
    <submittedName>
        <fullName evidence="7">Plasma membrane zinc ion transporter</fullName>
    </submittedName>
</protein>
<accession>A0A3M7M4G4</accession>
<dbReference type="PANTHER" id="PTHR11040">
    <property type="entry name" value="ZINC/IRON TRANSPORTER"/>
    <property type="match status" value="1"/>
</dbReference>
<evidence type="ECO:0000256" key="2">
    <source>
        <dbReference type="ARBA" id="ARBA00022692"/>
    </source>
</evidence>
<feature type="region of interest" description="Disordered" evidence="5">
    <location>
        <begin position="369"/>
        <end position="396"/>
    </location>
</feature>
<evidence type="ECO:0000256" key="1">
    <source>
        <dbReference type="ARBA" id="ARBA00004141"/>
    </source>
</evidence>
<feature type="transmembrane region" description="Helical" evidence="6">
    <location>
        <begin position="507"/>
        <end position="529"/>
    </location>
</feature>
<dbReference type="InterPro" id="IPR003689">
    <property type="entry name" value="ZIP"/>
</dbReference>
<keyword evidence="4 6" id="KW-0472">Membrane</keyword>
<evidence type="ECO:0000256" key="4">
    <source>
        <dbReference type="ARBA" id="ARBA00023136"/>
    </source>
</evidence>
<dbReference type="GO" id="GO:0005385">
    <property type="term" value="F:zinc ion transmembrane transporter activity"/>
    <property type="evidence" value="ECO:0007669"/>
    <property type="project" value="TreeGrafter"/>
</dbReference>
<feature type="transmembrane region" description="Helical" evidence="6">
    <location>
        <begin position="272"/>
        <end position="294"/>
    </location>
</feature>
<dbReference type="OrthoDB" id="448280at2759"/>
<dbReference type="EMBL" id="KE747818">
    <property type="protein sequence ID" value="RMZ69373.1"/>
    <property type="molecule type" value="Genomic_DNA"/>
</dbReference>
<keyword evidence="3 6" id="KW-1133">Transmembrane helix</keyword>
<evidence type="ECO:0000313" key="7">
    <source>
        <dbReference type="EMBL" id="RMZ69373.1"/>
    </source>
</evidence>
<name>A0A3M7M4G4_9PLEO</name>
<proteinExistence type="predicted"/>
<feature type="transmembrane region" description="Helical" evidence="6">
    <location>
        <begin position="477"/>
        <end position="501"/>
    </location>
</feature>
<keyword evidence="2 6" id="KW-0812">Transmembrane</keyword>
<sequence>MNNSVVLALGDLVSLGNKAAEQPLALDSAQAAMNCPSKTDDDVLWHPEWNQNPPRFAADLTTCADLNGIANARELGEADRLRSTRNLRRCELDDFNGLDTEKKKSVAMSEGVKGSSKGPCTRTSAHVREHQAGLTANATSWAKWLFSVFCTSIVISFANGKLSAPKDVVARDPLYQRLPKRSTCENGKVQPDYNLGLHIGGLFLILFVSSTGCAFPMLVLRFPRLRIPPSFLFGAKHFGTGVLVATAFVHLLPTAFVSLHDPCLSSFWNTDYQAMPGAIMMASVFFVALIEMIFSPAQHVCSGNEGVTAVSRRAEEEPKKEISPPAEAHAALERQYSDSSLRVRDLGALRGRVGSISRTLSRYHENGQNASAIHLPDEPPSKQEASDASMKHGHESGEHAHMLTHDQIHRKAIMQVFLLEMGILFHSIFIGMSLAVSVGSDFTVLLIAIVFHQTFEGLALGVRIADINWKPRAAQPWLMALAYGCTTPIGMAIGIATHTLYSPASEIGLLLVGIMNAISAGFLVYASLVELLSEDFLSDESWKILRGRRRVGACLFVFGGAFLMSLVGAWA</sequence>
<feature type="compositionally biased region" description="Basic and acidic residues" evidence="5">
    <location>
        <begin position="375"/>
        <end position="396"/>
    </location>
</feature>
<organism evidence="7 8">
    <name type="scientific">Pyrenophora seminiperda CCB06</name>
    <dbReference type="NCBI Taxonomy" id="1302712"/>
    <lineage>
        <taxon>Eukaryota</taxon>
        <taxon>Fungi</taxon>
        <taxon>Dikarya</taxon>
        <taxon>Ascomycota</taxon>
        <taxon>Pezizomycotina</taxon>
        <taxon>Dothideomycetes</taxon>
        <taxon>Pleosporomycetidae</taxon>
        <taxon>Pleosporales</taxon>
        <taxon>Pleosporineae</taxon>
        <taxon>Pleosporaceae</taxon>
        <taxon>Pyrenophora</taxon>
    </lineage>
</organism>
<evidence type="ECO:0000313" key="8">
    <source>
        <dbReference type="Proteomes" id="UP000265663"/>
    </source>
</evidence>
<evidence type="ECO:0000256" key="6">
    <source>
        <dbReference type="SAM" id="Phobius"/>
    </source>
</evidence>
<feature type="transmembrane region" description="Helical" evidence="6">
    <location>
        <begin position="416"/>
        <end position="436"/>
    </location>
</feature>
<feature type="transmembrane region" description="Helical" evidence="6">
    <location>
        <begin position="442"/>
        <end position="465"/>
    </location>
</feature>
<dbReference type="AlphaFoldDB" id="A0A3M7M4G4"/>
<dbReference type="Pfam" id="PF02535">
    <property type="entry name" value="Zip"/>
    <property type="match status" value="1"/>
</dbReference>
<dbReference type="PANTHER" id="PTHR11040:SF55">
    <property type="entry name" value="MEMBRANE ZINC ION TRANSPORTER, PUTATIVE (AFU_ORTHOLOGUE AFUA_6G00470)-RELATED"/>
    <property type="match status" value="1"/>
</dbReference>
<feature type="transmembrane region" description="Helical" evidence="6">
    <location>
        <begin position="231"/>
        <end position="252"/>
    </location>
</feature>
<dbReference type="GO" id="GO:0005886">
    <property type="term" value="C:plasma membrane"/>
    <property type="evidence" value="ECO:0007669"/>
    <property type="project" value="TreeGrafter"/>
</dbReference>
<reference evidence="7 8" key="1">
    <citation type="journal article" date="2014" name="PLoS ONE">
        <title>De novo Genome Assembly of the Fungal Plant Pathogen Pyrenophora semeniperda.</title>
        <authorList>
            <person name="Soliai M.M."/>
            <person name="Meyer S.E."/>
            <person name="Udall J.A."/>
            <person name="Elzinga D.E."/>
            <person name="Hermansen R.A."/>
            <person name="Bodily P.M."/>
            <person name="Hart A.A."/>
            <person name="Coleman C.E."/>
        </authorList>
    </citation>
    <scope>NUCLEOTIDE SEQUENCE [LARGE SCALE GENOMIC DNA]</scope>
    <source>
        <strain evidence="7 8">CCB06</strain>
        <tissue evidence="7">Mycelium</tissue>
    </source>
</reference>
<feature type="transmembrane region" description="Helical" evidence="6">
    <location>
        <begin position="550"/>
        <end position="570"/>
    </location>
</feature>
<keyword evidence="8" id="KW-1185">Reference proteome</keyword>
<evidence type="ECO:0000256" key="5">
    <source>
        <dbReference type="SAM" id="MobiDB-lite"/>
    </source>
</evidence>
<evidence type="ECO:0000256" key="3">
    <source>
        <dbReference type="ARBA" id="ARBA00022989"/>
    </source>
</evidence>
<comment type="subcellular location">
    <subcellularLocation>
        <location evidence="1">Membrane</location>
        <topology evidence="1">Multi-pass membrane protein</topology>
    </subcellularLocation>
</comment>
<feature type="transmembrane region" description="Helical" evidence="6">
    <location>
        <begin position="195"/>
        <end position="219"/>
    </location>
</feature>